<dbReference type="Proteomes" id="UP001605036">
    <property type="component" value="Unassembled WGS sequence"/>
</dbReference>
<reference evidence="3 4" key="1">
    <citation type="submission" date="2024-09" db="EMBL/GenBank/DDBJ databases">
        <title>Chromosome-scale assembly of Riccia fluitans.</title>
        <authorList>
            <person name="Paukszto L."/>
            <person name="Sawicki J."/>
            <person name="Karawczyk K."/>
            <person name="Piernik-Szablinska J."/>
            <person name="Szczecinska M."/>
            <person name="Mazdziarz M."/>
        </authorList>
    </citation>
    <scope>NUCLEOTIDE SEQUENCE [LARGE SCALE GENOMIC DNA]</scope>
    <source>
        <strain evidence="3">Rf_01</strain>
        <tissue evidence="3">Aerial parts of the thallus</tissue>
    </source>
</reference>
<evidence type="ECO:0000313" key="3">
    <source>
        <dbReference type="EMBL" id="KAL2609841.1"/>
    </source>
</evidence>
<evidence type="ECO:0008006" key="5">
    <source>
        <dbReference type="Google" id="ProtNLM"/>
    </source>
</evidence>
<evidence type="ECO:0000256" key="2">
    <source>
        <dbReference type="SAM" id="MobiDB-lite"/>
    </source>
</evidence>
<proteinExistence type="predicted"/>
<feature type="region of interest" description="Disordered" evidence="2">
    <location>
        <begin position="239"/>
        <end position="266"/>
    </location>
</feature>
<sequence>METQFLVQQSAAMAVRIASPIVSQWENCYSGKRFLCDLSVGGSVQRRVKQPAPGGRCGMKIQSFQWCKTSVEKTSRRRMRRMMTSVMNSARPTADGGPSTDELKGELEALQLEASQARDRYESSRARFMRLAQVAEQLQQRAIIELKLGCEGNARQLLTEKKKVLSAADISKRRSQLYELLSIKLSEAISQKESQLMVALSSTPAKVTTYEEPTVRVIFPREKNSLSSEEVLEQELENCLSSGVDGQPPSSVSQKDSAGGTSGSVAEALESAQRDGHPDLKTVLGPEELLAATSLMGNETAESKQPELKVQDIGKTDLGDNYQVKPVNQDRYVEEEAESYSWQEMENAAKDMERDVVCLQEESERLASQLESVSFSDDEDDDVESSSRNEMEDVPSTDNARMGIRVPGEVEVETDVGMNKENEELLRDKDEEKPKVDAKLVFEEYLLDIDSHVAGLESKLQNFLVTADVLLGSNSVKNDERVVRVKDLLQQVQSLRTRILDGVNVSIGQPSQ</sequence>
<keyword evidence="4" id="KW-1185">Reference proteome</keyword>
<dbReference type="PANTHER" id="PTHR37174">
    <property type="entry name" value="FORKHEAD-ASSOCIATED DOMAIN PROTEIN"/>
    <property type="match status" value="1"/>
</dbReference>
<feature type="coiled-coil region" evidence="1">
    <location>
        <begin position="100"/>
        <end position="127"/>
    </location>
</feature>
<protein>
    <recommendedName>
        <fullName evidence="5">BAG domain-containing protein</fullName>
    </recommendedName>
</protein>
<dbReference type="PANTHER" id="PTHR37174:SF2">
    <property type="entry name" value="FORKHEAD-ASSOCIATED DOMAIN PROTEIN"/>
    <property type="match status" value="1"/>
</dbReference>
<evidence type="ECO:0000256" key="1">
    <source>
        <dbReference type="SAM" id="Coils"/>
    </source>
</evidence>
<feature type="region of interest" description="Disordered" evidence="2">
    <location>
        <begin position="368"/>
        <end position="401"/>
    </location>
</feature>
<comment type="caution">
    <text evidence="3">The sequence shown here is derived from an EMBL/GenBank/DDBJ whole genome shotgun (WGS) entry which is preliminary data.</text>
</comment>
<dbReference type="AlphaFoldDB" id="A0ABD1XPF8"/>
<accession>A0ABD1XPF8</accession>
<organism evidence="3 4">
    <name type="scientific">Riccia fluitans</name>
    <dbReference type="NCBI Taxonomy" id="41844"/>
    <lineage>
        <taxon>Eukaryota</taxon>
        <taxon>Viridiplantae</taxon>
        <taxon>Streptophyta</taxon>
        <taxon>Embryophyta</taxon>
        <taxon>Marchantiophyta</taxon>
        <taxon>Marchantiopsida</taxon>
        <taxon>Marchantiidae</taxon>
        <taxon>Marchantiales</taxon>
        <taxon>Ricciaceae</taxon>
        <taxon>Riccia</taxon>
    </lineage>
</organism>
<name>A0ABD1XPF8_9MARC</name>
<evidence type="ECO:0000313" key="4">
    <source>
        <dbReference type="Proteomes" id="UP001605036"/>
    </source>
</evidence>
<keyword evidence="1" id="KW-0175">Coiled coil</keyword>
<gene>
    <name evidence="3" type="ORF">R1flu_028414</name>
</gene>
<dbReference type="EMBL" id="JBHFFA010000008">
    <property type="protein sequence ID" value="KAL2609841.1"/>
    <property type="molecule type" value="Genomic_DNA"/>
</dbReference>